<protein>
    <submittedName>
        <fullName evidence="1">Uncharacterized protein</fullName>
    </submittedName>
</protein>
<proteinExistence type="predicted"/>
<accession>A0A4D7QIF3</accession>
<dbReference type="RefSeq" id="WP_137100527.1">
    <property type="nucleotide sequence ID" value="NZ_CP039865.1"/>
</dbReference>
<dbReference type="KEGG" id="paqt:E8L99_16250"/>
<dbReference type="Proteomes" id="UP000298588">
    <property type="component" value="Chromosome"/>
</dbReference>
<sequence>MPASRGAHLSIARMPDMIAKTIMINARSPARVHRLNPPSGLTAITAALTAKPDNFQQIWASFAPILMASPGDLPFYAR</sequence>
<dbReference type="AlphaFoldDB" id="A0A4D7QIF3"/>
<evidence type="ECO:0000313" key="1">
    <source>
        <dbReference type="EMBL" id="QCK87198.1"/>
    </source>
</evidence>
<gene>
    <name evidence="1" type="ORF">E8L99_16250</name>
</gene>
<organism evidence="1 2">
    <name type="scientific">Phreatobacter aquaticus</name>
    <dbReference type="NCBI Taxonomy" id="2570229"/>
    <lineage>
        <taxon>Bacteria</taxon>
        <taxon>Pseudomonadati</taxon>
        <taxon>Pseudomonadota</taxon>
        <taxon>Alphaproteobacteria</taxon>
        <taxon>Hyphomicrobiales</taxon>
        <taxon>Phreatobacteraceae</taxon>
        <taxon>Phreatobacter</taxon>
    </lineage>
</organism>
<name>A0A4D7QIF3_9HYPH</name>
<evidence type="ECO:0000313" key="2">
    <source>
        <dbReference type="Proteomes" id="UP000298588"/>
    </source>
</evidence>
<keyword evidence="2" id="KW-1185">Reference proteome</keyword>
<reference evidence="1 2" key="1">
    <citation type="submission" date="2019-04" db="EMBL/GenBank/DDBJ databases">
        <title>Phreatobacter aquaticus sp. nov.</title>
        <authorList>
            <person name="Choi A."/>
            <person name="Baek K."/>
        </authorList>
    </citation>
    <scope>NUCLEOTIDE SEQUENCE [LARGE SCALE GENOMIC DNA]</scope>
    <source>
        <strain evidence="1 2">NMCR1094</strain>
    </source>
</reference>
<dbReference type="EMBL" id="CP039865">
    <property type="protein sequence ID" value="QCK87198.1"/>
    <property type="molecule type" value="Genomic_DNA"/>
</dbReference>